<evidence type="ECO:0000256" key="1">
    <source>
        <dbReference type="ARBA" id="ARBA00022450"/>
    </source>
</evidence>
<feature type="domain" description="PKS/mFAS DH" evidence="7">
    <location>
        <begin position="474"/>
        <end position="761"/>
    </location>
</feature>
<organism evidence="8 9">
    <name type="scientific">Mycena alexandri</name>
    <dbReference type="NCBI Taxonomy" id="1745969"/>
    <lineage>
        <taxon>Eukaryota</taxon>
        <taxon>Fungi</taxon>
        <taxon>Dikarya</taxon>
        <taxon>Basidiomycota</taxon>
        <taxon>Agaricomycotina</taxon>
        <taxon>Agaricomycetes</taxon>
        <taxon>Agaricomycetidae</taxon>
        <taxon>Agaricales</taxon>
        <taxon>Marasmiineae</taxon>
        <taxon>Mycenaceae</taxon>
        <taxon>Mycena</taxon>
    </lineage>
</organism>
<dbReference type="Pfam" id="PF00698">
    <property type="entry name" value="Acyl_transf_1"/>
    <property type="match status" value="1"/>
</dbReference>
<dbReference type="SUPFAM" id="SSF51735">
    <property type="entry name" value="NAD(P)-binding Rossmann-fold domains"/>
    <property type="match status" value="2"/>
</dbReference>
<evidence type="ECO:0000256" key="5">
    <source>
        <dbReference type="PROSITE-ProRule" id="PRU01363"/>
    </source>
</evidence>
<feature type="active site" description="Proton donor; for dehydratase activity" evidence="5">
    <location>
        <position position="668"/>
    </location>
</feature>
<dbReference type="Pfam" id="PF14765">
    <property type="entry name" value="PS-DH"/>
    <property type="match status" value="1"/>
</dbReference>
<dbReference type="InterPro" id="IPR014043">
    <property type="entry name" value="Acyl_transferase_dom"/>
</dbReference>
<dbReference type="SUPFAM" id="SSF55048">
    <property type="entry name" value="Probable ACP-binding domain of malonyl-CoA ACP transacylase"/>
    <property type="match status" value="1"/>
</dbReference>
<feature type="region of interest" description="Disordered" evidence="6">
    <location>
        <begin position="1"/>
        <end position="29"/>
    </location>
</feature>
<evidence type="ECO:0000313" key="8">
    <source>
        <dbReference type="EMBL" id="KAJ7020956.1"/>
    </source>
</evidence>
<evidence type="ECO:0000259" key="7">
    <source>
        <dbReference type="PROSITE" id="PS52019"/>
    </source>
</evidence>
<dbReference type="Pfam" id="PF21089">
    <property type="entry name" value="PKS_DH_N"/>
    <property type="match status" value="1"/>
</dbReference>
<protein>
    <submittedName>
        <fullName evidence="8">Acyl transferase domain-containing protein</fullName>
    </submittedName>
</protein>
<proteinExistence type="predicted"/>
<evidence type="ECO:0000256" key="4">
    <source>
        <dbReference type="ARBA" id="ARBA00023268"/>
    </source>
</evidence>
<name>A0AAD6S4B5_9AGAR</name>
<dbReference type="EMBL" id="JARJCM010000245">
    <property type="protein sequence ID" value="KAJ7020956.1"/>
    <property type="molecule type" value="Genomic_DNA"/>
</dbReference>
<keyword evidence="1" id="KW-0596">Phosphopantetheine</keyword>
<dbReference type="InterPro" id="IPR013968">
    <property type="entry name" value="PKS_KR"/>
</dbReference>
<evidence type="ECO:0000256" key="6">
    <source>
        <dbReference type="SAM" id="MobiDB-lite"/>
    </source>
</evidence>
<keyword evidence="4" id="KW-0511">Multifunctional enzyme</keyword>
<dbReference type="SUPFAM" id="SSF52151">
    <property type="entry name" value="FabD/lysophospholipase-like"/>
    <property type="match status" value="1"/>
</dbReference>
<keyword evidence="3 8" id="KW-0808">Transferase</keyword>
<dbReference type="Gene3D" id="3.10.129.110">
    <property type="entry name" value="Polyketide synthase dehydratase"/>
    <property type="match status" value="1"/>
</dbReference>
<dbReference type="Gene3D" id="3.40.50.720">
    <property type="entry name" value="NAD(P)-binding Rossmann-like Domain"/>
    <property type="match status" value="2"/>
</dbReference>
<feature type="region of interest" description="C-terminal hotdog fold" evidence="5">
    <location>
        <begin position="606"/>
        <end position="761"/>
    </location>
</feature>
<feature type="active site" description="Proton acceptor; for dehydratase activity" evidence="5">
    <location>
        <position position="509"/>
    </location>
</feature>
<keyword evidence="2" id="KW-0597">Phosphoprotein</keyword>
<dbReference type="PANTHER" id="PTHR43775">
    <property type="entry name" value="FATTY ACID SYNTHASE"/>
    <property type="match status" value="1"/>
</dbReference>
<dbReference type="GO" id="GO:0004312">
    <property type="term" value="F:fatty acid synthase activity"/>
    <property type="evidence" value="ECO:0007669"/>
    <property type="project" value="TreeGrafter"/>
</dbReference>
<dbReference type="PANTHER" id="PTHR43775:SF37">
    <property type="entry name" value="SI:DKEY-61P9.11"/>
    <property type="match status" value="1"/>
</dbReference>
<dbReference type="Pfam" id="PF07993">
    <property type="entry name" value="NAD_binding_4"/>
    <property type="match status" value="2"/>
</dbReference>
<comment type="caution">
    <text evidence="8">The sequence shown here is derived from an EMBL/GenBank/DDBJ whole genome shotgun (WGS) entry which is preliminary data.</text>
</comment>
<gene>
    <name evidence="8" type="ORF">C8F04DRAFT_1213925</name>
</gene>
<dbReference type="InterPro" id="IPR049900">
    <property type="entry name" value="PKS_mFAS_DH"/>
</dbReference>
<dbReference type="InterPro" id="IPR049551">
    <property type="entry name" value="PKS_DH_C"/>
</dbReference>
<dbReference type="GO" id="GO:0044550">
    <property type="term" value="P:secondary metabolite biosynthetic process"/>
    <property type="evidence" value="ECO:0007669"/>
    <property type="project" value="TreeGrafter"/>
</dbReference>
<reference evidence="8" key="1">
    <citation type="submission" date="2023-03" db="EMBL/GenBank/DDBJ databases">
        <title>Massive genome expansion in bonnet fungi (Mycena s.s.) driven by repeated elements and novel gene families across ecological guilds.</title>
        <authorList>
            <consortium name="Lawrence Berkeley National Laboratory"/>
            <person name="Harder C.B."/>
            <person name="Miyauchi S."/>
            <person name="Viragh M."/>
            <person name="Kuo A."/>
            <person name="Thoen E."/>
            <person name="Andreopoulos B."/>
            <person name="Lu D."/>
            <person name="Skrede I."/>
            <person name="Drula E."/>
            <person name="Henrissat B."/>
            <person name="Morin E."/>
            <person name="Kohler A."/>
            <person name="Barry K."/>
            <person name="LaButti K."/>
            <person name="Morin E."/>
            <person name="Salamov A."/>
            <person name="Lipzen A."/>
            <person name="Mereny Z."/>
            <person name="Hegedus B."/>
            <person name="Baldrian P."/>
            <person name="Stursova M."/>
            <person name="Weitz H."/>
            <person name="Taylor A."/>
            <person name="Grigoriev I.V."/>
            <person name="Nagy L.G."/>
            <person name="Martin F."/>
            <person name="Kauserud H."/>
        </authorList>
    </citation>
    <scope>NUCLEOTIDE SEQUENCE</scope>
    <source>
        <strain evidence="8">CBHHK200</strain>
    </source>
</reference>
<dbReference type="SMART" id="SM00822">
    <property type="entry name" value="PKS_KR"/>
    <property type="match status" value="1"/>
</dbReference>
<evidence type="ECO:0000256" key="3">
    <source>
        <dbReference type="ARBA" id="ARBA00022679"/>
    </source>
</evidence>
<dbReference type="Gene3D" id="3.40.47.10">
    <property type="match status" value="1"/>
</dbReference>
<dbReference type="SMART" id="SM00826">
    <property type="entry name" value="PKS_DH"/>
    <property type="match status" value="1"/>
</dbReference>
<dbReference type="Pfam" id="PF08659">
    <property type="entry name" value="KR"/>
    <property type="match status" value="1"/>
</dbReference>
<dbReference type="InterPro" id="IPR050091">
    <property type="entry name" value="PKS_NRPS_Biosynth_Enz"/>
</dbReference>
<dbReference type="InterPro" id="IPR036291">
    <property type="entry name" value="NAD(P)-bd_dom_sf"/>
</dbReference>
<dbReference type="PROSITE" id="PS52019">
    <property type="entry name" value="PKS_MFAS_DH"/>
    <property type="match status" value="1"/>
</dbReference>
<dbReference type="Pfam" id="PF00550">
    <property type="entry name" value="PP-binding"/>
    <property type="match status" value="1"/>
</dbReference>
<dbReference type="InterPro" id="IPR013120">
    <property type="entry name" value="FAR_NAD-bd"/>
</dbReference>
<feature type="compositionally biased region" description="Gly residues" evidence="6">
    <location>
        <begin position="1"/>
        <end position="10"/>
    </location>
</feature>
<dbReference type="InterPro" id="IPR057326">
    <property type="entry name" value="KR_dom"/>
</dbReference>
<dbReference type="InterPro" id="IPR020807">
    <property type="entry name" value="PKS_DH"/>
</dbReference>
<keyword evidence="9" id="KW-1185">Reference proteome</keyword>
<dbReference type="InterPro" id="IPR016039">
    <property type="entry name" value="Thiolase-like"/>
</dbReference>
<dbReference type="GO" id="GO:0006633">
    <property type="term" value="P:fatty acid biosynthetic process"/>
    <property type="evidence" value="ECO:0007669"/>
    <property type="project" value="TreeGrafter"/>
</dbReference>
<dbReference type="InterPro" id="IPR049552">
    <property type="entry name" value="PKS_DH_N"/>
</dbReference>
<dbReference type="Pfam" id="PF16197">
    <property type="entry name" value="KAsynt_C_assoc"/>
    <property type="match status" value="1"/>
</dbReference>
<feature type="region of interest" description="N-terminal hotdog fold" evidence="5">
    <location>
        <begin position="474"/>
        <end position="595"/>
    </location>
</feature>
<dbReference type="InterPro" id="IPR016036">
    <property type="entry name" value="Malonyl_transacylase_ACP-bd"/>
</dbReference>
<dbReference type="InterPro" id="IPR016035">
    <property type="entry name" value="Acyl_Trfase/lysoPLipase"/>
</dbReference>
<sequence length="1849" mass="202320">MSSSGIGGSNGHVVLEAPPEASHPTHHLADGSHRPFLLLAAGLSPRSAAAIADQISEIVQTARPSEYAAASTVFGRRAKQMSWRSYALAVPGTGPIRFSKPQYSGRDGNSLVFVFSGQGPQHESMGRELFSAFPVFRDSILEMDAVFKRATSKSIVQDYGLFGSAPSSFAFPSIWPISLTLPAIAMFQMAFFDLLIHLGLRPDIVLGHSAGETAVLYASGAAPKALALRLAIIRGRVFSALEASGGSMAALSCSPQEAERLLAIQTSVDTASVVELACINSPSAVAISGEERSIDTILHLAEQEGIFARKIRTRVPIHSSMMERYTQYLSEVQALFERYPGPHLPKISTYSTLTGKQFYGPFDAEYFWKNTRSRVLFAPAIQHLSEASTFLEIAPHPVLSSYLSDMALRSSAVISTMHRPKRGSSSTEYRDVLDLLGKLTSGGHNSVDFTVVNDAICSQSTIKLPSYPFLKQKFPLYPDATKDRDYYHGPINRSHLRLNRDTHPILAEHVIRAEPIWPAAGFLEMALEFGATALFDVNLRSILPLSTDAPLPVNVTLDGSYWKVTSSIQRAKGSETTSIERLHADGYLSFEAPPEYEDLDIADIRNRCHSYVDSEFYPSLSYFSSYGPKFQRITNIYHNSIEALASVRGIDGGLYRENPYILHPAILDACFQVTGYRPFHGDFAPNNYHLPSRIEELILHQPSKAKYFPSHVYAHVQFSGWTPESMHYNGAVVDDLGRRLCTLKFVLARHQITPLHAIPLPMCLVAQSVCHESGMSPSVAHPAAESPQPLLFDEEDAFLFTYTLGREAELQWNFSGLNPSQELDIWITATEGLDSAAGSALARALRREYRLEPGDFRDGGKLMTREYLFWTIRFITFPGAFSEERRRKCLHALPSSMGAESDIIFAPTGDLLVPRLIPLVTVPPKIQAAPASRALGPNHALASIDRLQHHAVEGCSIIDLASMFVIPSQITFCPSDVDVLPGIIVSVLAAPGLCMSKRHFRVNTLSILITHCDTAIGSTVSEIYSGDGVKFLRTRQDITILDLARMGYSSFDLIISGYEDKSHVQVLRRLLRPSIGKLFLWHDELSRILREDPSCINDALQIAISRDYHQSRLRVDHPPSHLALDGHIDPENSPLGALFHPEKTYIILGGIGSLGCHIALYMSQRGARHIGLDSLDIRLEAVDATSLESMGILFDSIDREIGGCFILTAVLAEGLFPTLSEQDFATVLASKTGVLETLLHTAVSSTMEFIVAFSSVTSVFGTGGQTSYCAANAALEEQMRKLPNGFSFICPAITDSAIFLANGGQPRYKHLMEWAISTDEMLLWLDDAICKHQNGAGFHTYMPSLDWAALDRTHGMPRLGAHLVISPQDDGVIRATSEPGEIKAGRIIRDVLNIAETDFDADLPLTSYGIDSLTAGRLSFALRSIVEVTQLQLLADNSLTEIMLKFPQSSPNLASVEARQVSDTKGMSSQTLMDDLVRKFTDHINNLGISPMSLEDCETPSSHTVLITGSTGALGCHLLEDLLARDGIHHVYALNRPSPDGVPLLDRQLAGFKRQGLSSALIHSTKLTLLTGDLERDDLGVPSGMMHEVPWTINLVARLSEFETKSSFAMRSKRLVRPCFCFISTIGVCRNCEVPAGVALAPESTIEDARIAVQSGYGESKWVAERVVQMASKQRHLNTNVIRVGLLTGSASGSWDTSHWVPALVQSGVHVGCLPDGNDVISWLPIGLAAAAIVDMQSTMNETLHLVHPRPATWRAWFARLKATAEFTPRAAGGAGAMALKLIDLFQLGVKPGANRESMGLLPRVASSKGVQASPTLLNEKLASLGSADVEKWIRYWREEGFLTPAKTS</sequence>
<dbReference type="InterPro" id="IPR009081">
    <property type="entry name" value="PP-bd_ACP"/>
</dbReference>
<dbReference type="SMART" id="SM00827">
    <property type="entry name" value="PKS_AT"/>
    <property type="match status" value="1"/>
</dbReference>
<accession>A0AAD6S4B5</accession>
<evidence type="ECO:0000313" key="9">
    <source>
        <dbReference type="Proteomes" id="UP001218188"/>
    </source>
</evidence>
<evidence type="ECO:0000256" key="2">
    <source>
        <dbReference type="ARBA" id="ARBA00022553"/>
    </source>
</evidence>
<dbReference type="Gene3D" id="3.40.366.10">
    <property type="entry name" value="Malonyl-Coenzyme A Acyl Carrier Protein, domain 2"/>
    <property type="match status" value="1"/>
</dbReference>
<dbReference type="InterPro" id="IPR042104">
    <property type="entry name" value="PKS_dehydratase_sf"/>
</dbReference>
<dbReference type="InterPro" id="IPR032821">
    <property type="entry name" value="PKS_assoc"/>
</dbReference>
<dbReference type="Proteomes" id="UP001218188">
    <property type="component" value="Unassembled WGS sequence"/>
</dbReference>
<dbReference type="InterPro" id="IPR001227">
    <property type="entry name" value="Ac_transferase_dom_sf"/>
</dbReference>